<evidence type="ECO:0000259" key="4">
    <source>
        <dbReference type="PROSITE" id="PS50887"/>
    </source>
</evidence>
<dbReference type="InterPro" id="IPR001633">
    <property type="entry name" value="EAL_dom"/>
</dbReference>
<evidence type="ECO:0000313" key="5">
    <source>
        <dbReference type="EMBL" id="VEP14376.1"/>
    </source>
</evidence>
<dbReference type="SMART" id="SM00267">
    <property type="entry name" value="GGDEF"/>
    <property type="match status" value="1"/>
</dbReference>
<dbReference type="SMART" id="SM00052">
    <property type="entry name" value="EAL"/>
    <property type="match status" value="1"/>
</dbReference>
<protein>
    <submittedName>
        <fullName evidence="5">Response regulator receiver modulated diguanylate cyclase/phosphodiesterase</fullName>
    </submittedName>
</protein>
<dbReference type="Gene3D" id="3.20.20.450">
    <property type="entry name" value="EAL domain"/>
    <property type="match status" value="1"/>
</dbReference>
<dbReference type="SUPFAM" id="SSF141868">
    <property type="entry name" value="EAL domain-like"/>
    <property type="match status" value="1"/>
</dbReference>
<dbReference type="FunFam" id="3.20.20.450:FF:000001">
    <property type="entry name" value="Cyclic di-GMP phosphodiesterase yahA"/>
    <property type="match status" value="1"/>
</dbReference>
<dbReference type="Pfam" id="PF00563">
    <property type="entry name" value="EAL"/>
    <property type="match status" value="1"/>
</dbReference>
<evidence type="ECO:0000259" key="3">
    <source>
        <dbReference type="PROSITE" id="PS50883"/>
    </source>
</evidence>
<dbReference type="PANTHER" id="PTHR33121">
    <property type="entry name" value="CYCLIC DI-GMP PHOSPHODIESTERASE PDEF"/>
    <property type="match status" value="1"/>
</dbReference>
<reference evidence="5 6" key="1">
    <citation type="submission" date="2019-01" db="EMBL/GenBank/DDBJ databases">
        <authorList>
            <person name="Brito A."/>
        </authorList>
    </citation>
    <scope>NUCLEOTIDE SEQUENCE [LARGE SCALE GENOMIC DNA]</scope>
    <source>
        <strain evidence="5">1</strain>
    </source>
</reference>
<dbReference type="Gene3D" id="3.40.50.2300">
    <property type="match status" value="1"/>
</dbReference>
<dbReference type="InterPro" id="IPR043128">
    <property type="entry name" value="Rev_trsase/Diguanyl_cyclase"/>
</dbReference>
<name>A0A563VSL2_9CYAN</name>
<dbReference type="SUPFAM" id="SSF55073">
    <property type="entry name" value="Nucleotide cyclase"/>
    <property type="match status" value="1"/>
</dbReference>
<dbReference type="Pfam" id="PF00990">
    <property type="entry name" value="GGDEF"/>
    <property type="match status" value="1"/>
</dbReference>
<dbReference type="CDD" id="cd01949">
    <property type="entry name" value="GGDEF"/>
    <property type="match status" value="1"/>
</dbReference>
<dbReference type="RefSeq" id="WP_144864949.1">
    <property type="nucleotide sequence ID" value="NZ_LR213786.1"/>
</dbReference>
<dbReference type="OrthoDB" id="9805474at2"/>
<sequence length="612" mass="69366">MKNINILIVEDELLIAENLAMKLETLDYNVIDIVSSGKAAIKKVNAQSPGLILMDIAIKGNMDGIQTAEVIRANHDIPIIFLTAYADDKTLDRASKTGCYGYILKPFKDRELHATIKMALSKHQEQTAICDSLQATISEYSVKNHNTNIDSLTQLPNQFFLRDLFEYFLSEHDNASASKIQKSENQPSNVEENQKLLAIICFSIDRFERIQHSLGNENRDLLIKAVVEKLTECTEYFQDKSTSAIVRLQNDRFAILLSEIKQKVVATDFANLVLERLQSSFLIDNCELFLTASMGISFYNDEKLGIDLLLNQAQKAMKYAQQQGGNKYKLHTLSLDMIVSDNSNNISLETDLHYALKRQELELYYQPKISLKTGKIAGVEALIRWNHPKLGLIAPNKFISIAEASSLIEPLGEWVLETACKQTKIWHQAGFNFLSVAVNLSGRQFKQLDLFHRLTKIIFDSTLEPEFLELELTEQILVDNVKRNIQRLNFIKKLGIKISLDDFGTGYSSLGYLQQFPFDIIKINQCFVENIDRNSKNAIIAKSIIEMAHQLELKVVAEGIETEAELEFLAKDQCDEVQGNLLSRPLPVKEFSKLLLKNQDFTIVNPESIAAY</sequence>
<dbReference type="PROSITE" id="PS50110">
    <property type="entry name" value="RESPONSE_REGULATORY"/>
    <property type="match status" value="1"/>
</dbReference>
<dbReference type="PROSITE" id="PS50883">
    <property type="entry name" value="EAL"/>
    <property type="match status" value="1"/>
</dbReference>
<dbReference type="InterPro" id="IPR050706">
    <property type="entry name" value="Cyclic-di-GMP_PDE-like"/>
</dbReference>
<organism evidence="5 6">
    <name type="scientific">Hyella patelloides LEGE 07179</name>
    <dbReference type="NCBI Taxonomy" id="945734"/>
    <lineage>
        <taxon>Bacteria</taxon>
        <taxon>Bacillati</taxon>
        <taxon>Cyanobacteriota</taxon>
        <taxon>Cyanophyceae</taxon>
        <taxon>Pleurocapsales</taxon>
        <taxon>Hyellaceae</taxon>
        <taxon>Hyella</taxon>
    </lineage>
</organism>
<dbReference type="PANTHER" id="PTHR33121:SF71">
    <property type="entry name" value="OXYGEN SENSOR PROTEIN DOSP"/>
    <property type="match status" value="1"/>
</dbReference>
<dbReference type="Proteomes" id="UP000320055">
    <property type="component" value="Unassembled WGS sequence"/>
</dbReference>
<dbReference type="Pfam" id="PF00072">
    <property type="entry name" value="Response_reg"/>
    <property type="match status" value="1"/>
</dbReference>
<dbReference type="GO" id="GO:0071111">
    <property type="term" value="F:cyclic-guanylate-specific phosphodiesterase activity"/>
    <property type="evidence" value="ECO:0007669"/>
    <property type="project" value="InterPro"/>
</dbReference>
<dbReference type="InterPro" id="IPR035919">
    <property type="entry name" value="EAL_sf"/>
</dbReference>
<evidence type="ECO:0000313" key="6">
    <source>
        <dbReference type="Proteomes" id="UP000320055"/>
    </source>
</evidence>
<dbReference type="Gene3D" id="3.30.70.270">
    <property type="match status" value="1"/>
</dbReference>
<proteinExistence type="predicted"/>
<accession>A0A563VSL2</accession>
<dbReference type="SMART" id="SM00448">
    <property type="entry name" value="REC"/>
    <property type="match status" value="1"/>
</dbReference>
<evidence type="ECO:0000259" key="2">
    <source>
        <dbReference type="PROSITE" id="PS50110"/>
    </source>
</evidence>
<dbReference type="InterPro" id="IPR011006">
    <property type="entry name" value="CheY-like_superfamily"/>
</dbReference>
<dbReference type="CDD" id="cd01948">
    <property type="entry name" value="EAL"/>
    <property type="match status" value="1"/>
</dbReference>
<gene>
    <name evidence="5" type="ORF">H1P_260027</name>
</gene>
<keyword evidence="1" id="KW-0597">Phosphoprotein</keyword>
<dbReference type="PROSITE" id="PS50887">
    <property type="entry name" value="GGDEF"/>
    <property type="match status" value="1"/>
</dbReference>
<dbReference type="EMBL" id="CAACVJ010000179">
    <property type="protein sequence ID" value="VEP14376.1"/>
    <property type="molecule type" value="Genomic_DNA"/>
</dbReference>
<dbReference type="InterPro" id="IPR000160">
    <property type="entry name" value="GGDEF_dom"/>
</dbReference>
<dbReference type="CDD" id="cd17534">
    <property type="entry name" value="REC_DC-like"/>
    <property type="match status" value="1"/>
</dbReference>
<evidence type="ECO:0000256" key="1">
    <source>
        <dbReference type="PROSITE-ProRule" id="PRU00169"/>
    </source>
</evidence>
<feature type="domain" description="GGDEF" evidence="4">
    <location>
        <begin position="195"/>
        <end position="333"/>
    </location>
</feature>
<dbReference type="SUPFAM" id="SSF52172">
    <property type="entry name" value="CheY-like"/>
    <property type="match status" value="1"/>
</dbReference>
<feature type="modified residue" description="4-aspartylphosphate" evidence="1">
    <location>
        <position position="55"/>
    </location>
</feature>
<keyword evidence="6" id="KW-1185">Reference proteome</keyword>
<dbReference type="AlphaFoldDB" id="A0A563VSL2"/>
<feature type="domain" description="EAL" evidence="3">
    <location>
        <begin position="345"/>
        <end position="599"/>
    </location>
</feature>
<dbReference type="InterPro" id="IPR001789">
    <property type="entry name" value="Sig_transdc_resp-reg_receiver"/>
</dbReference>
<feature type="domain" description="Response regulatory" evidence="2">
    <location>
        <begin position="5"/>
        <end position="120"/>
    </location>
</feature>
<dbReference type="GO" id="GO:0000160">
    <property type="term" value="P:phosphorelay signal transduction system"/>
    <property type="evidence" value="ECO:0007669"/>
    <property type="project" value="InterPro"/>
</dbReference>
<dbReference type="InterPro" id="IPR029787">
    <property type="entry name" value="Nucleotide_cyclase"/>
</dbReference>